<dbReference type="InParanoid" id="A0A4R5CTC4"/>
<dbReference type="PANTHER" id="PTHR35525:SF3">
    <property type="entry name" value="BLL6575 PROTEIN"/>
    <property type="match status" value="1"/>
</dbReference>
<dbReference type="InterPro" id="IPR021005">
    <property type="entry name" value="Znf_CGNR"/>
</dbReference>
<organism evidence="2 3">
    <name type="scientific">Jiangella asiatica</name>
    <dbReference type="NCBI Taxonomy" id="2530372"/>
    <lineage>
        <taxon>Bacteria</taxon>
        <taxon>Bacillati</taxon>
        <taxon>Actinomycetota</taxon>
        <taxon>Actinomycetes</taxon>
        <taxon>Jiangellales</taxon>
        <taxon>Jiangellaceae</taxon>
        <taxon>Jiangella</taxon>
    </lineage>
</organism>
<dbReference type="Pfam" id="PF07336">
    <property type="entry name" value="ABATE"/>
    <property type="match status" value="1"/>
</dbReference>
<dbReference type="InterPro" id="IPR023286">
    <property type="entry name" value="ABATE_dom_sf"/>
</dbReference>
<gene>
    <name evidence="2" type="ORF">E1269_24040</name>
</gene>
<evidence type="ECO:0000259" key="1">
    <source>
        <dbReference type="Pfam" id="PF11706"/>
    </source>
</evidence>
<dbReference type="OrthoDB" id="3211108at2"/>
<dbReference type="AlphaFoldDB" id="A0A4R5CTC4"/>
<dbReference type="PANTHER" id="PTHR35525">
    <property type="entry name" value="BLL6575 PROTEIN"/>
    <property type="match status" value="1"/>
</dbReference>
<reference evidence="2 3" key="1">
    <citation type="submission" date="2019-03" db="EMBL/GenBank/DDBJ databases">
        <title>Draft genome sequences of novel Actinobacteria.</title>
        <authorList>
            <person name="Sahin N."/>
            <person name="Ay H."/>
            <person name="Saygin H."/>
        </authorList>
    </citation>
    <scope>NUCLEOTIDE SEQUENCE [LARGE SCALE GENOMIC DNA]</scope>
    <source>
        <strain evidence="2 3">5K138</strain>
    </source>
</reference>
<sequence length="201" mass="21781">MAEPVDLDSGSYGGTYKLIGGARALDFANLVSYRGTARQHDWLEPVDNLAVWAAAAGLEADLGAGPAEPRELRELLARVFLAVADGDVPAGADVDHIGTLAAGAWAGRRLTFDDDAGVARWSAPEPDLAGELALDAAVLLTSERSLRRVRACSDCRWVFLDSTRNRSRRWCDPADCGNRVRQRRHYRREKSRGRPGLGGLA</sequence>
<proteinExistence type="predicted"/>
<dbReference type="EMBL" id="SMKZ01000044">
    <property type="protein sequence ID" value="TDE01055.1"/>
    <property type="molecule type" value="Genomic_DNA"/>
</dbReference>
<dbReference type="Pfam" id="PF11706">
    <property type="entry name" value="zf-CGNR"/>
    <property type="match status" value="1"/>
</dbReference>
<dbReference type="InterPro" id="IPR010852">
    <property type="entry name" value="ABATE"/>
</dbReference>
<dbReference type="SUPFAM" id="SSF160904">
    <property type="entry name" value="Jann2411-like"/>
    <property type="match status" value="1"/>
</dbReference>
<comment type="caution">
    <text evidence="2">The sequence shown here is derived from an EMBL/GenBank/DDBJ whole genome shotgun (WGS) entry which is preliminary data.</text>
</comment>
<accession>A0A4R5CTC4</accession>
<keyword evidence="3" id="KW-1185">Reference proteome</keyword>
<evidence type="ECO:0000313" key="3">
    <source>
        <dbReference type="Proteomes" id="UP000294739"/>
    </source>
</evidence>
<protein>
    <recommendedName>
        <fullName evidence="1">Zinc finger CGNR domain-containing protein</fullName>
    </recommendedName>
</protein>
<dbReference type="Gene3D" id="1.10.3300.10">
    <property type="entry name" value="Jann2411-like domain"/>
    <property type="match status" value="1"/>
</dbReference>
<dbReference type="Proteomes" id="UP000294739">
    <property type="component" value="Unassembled WGS sequence"/>
</dbReference>
<dbReference type="RefSeq" id="WP_131899323.1">
    <property type="nucleotide sequence ID" value="NZ_SMKZ01000044.1"/>
</dbReference>
<name>A0A4R5CTC4_9ACTN</name>
<evidence type="ECO:0000313" key="2">
    <source>
        <dbReference type="EMBL" id="TDE01055.1"/>
    </source>
</evidence>
<feature type="domain" description="Zinc finger CGNR" evidence="1">
    <location>
        <begin position="148"/>
        <end position="188"/>
    </location>
</feature>